<dbReference type="PANTHER" id="PTHR12223:SF28">
    <property type="entry name" value="LECTIN, MANNOSE BINDING 1 LIKE"/>
    <property type="match status" value="1"/>
</dbReference>
<reference evidence="12" key="2">
    <citation type="submission" date="2018-11" db="EMBL/GenBank/DDBJ databases">
        <title>Trombidioid mite genomics.</title>
        <authorList>
            <person name="Dong X."/>
        </authorList>
    </citation>
    <scope>NUCLEOTIDE SEQUENCE</scope>
    <source>
        <strain evidence="12">UoL-WK</strain>
    </source>
</reference>
<dbReference type="Proteomes" id="UP000285301">
    <property type="component" value="Unassembled WGS sequence"/>
</dbReference>
<dbReference type="STRING" id="1965070.A0A3S3P1M3"/>
<dbReference type="Pfam" id="PF03388">
    <property type="entry name" value="Lectin_leg-like"/>
    <property type="match status" value="1"/>
</dbReference>
<feature type="signal peptide" evidence="9">
    <location>
        <begin position="1"/>
        <end position="20"/>
    </location>
</feature>
<dbReference type="FunFam" id="2.60.120.200:FF:000028">
    <property type="entry name" value="Blast:Protein ERGIC-53"/>
    <property type="match status" value="1"/>
</dbReference>
<dbReference type="GO" id="GO:0000139">
    <property type="term" value="C:Golgi membrane"/>
    <property type="evidence" value="ECO:0007669"/>
    <property type="project" value="TreeGrafter"/>
</dbReference>
<proteinExistence type="predicted"/>
<dbReference type="Gene3D" id="2.60.120.200">
    <property type="match status" value="1"/>
</dbReference>
<dbReference type="GO" id="GO:0005789">
    <property type="term" value="C:endoplasmic reticulum membrane"/>
    <property type="evidence" value="ECO:0007669"/>
    <property type="project" value="TreeGrafter"/>
</dbReference>
<evidence type="ECO:0000256" key="8">
    <source>
        <dbReference type="SAM" id="Phobius"/>
    </source>
</evidence>
<feature type="transmembrane region" description="Helical" evidence="8">
    <location>
        <begin position="482"/>
        <end position="501"/>
    </location>
</feature>
<evidence type="ECO:0000313" key="14">
    <source>
        <dbReference type="Proteomes" id="UP000285301"/>
    </source>
</evidence>
<dbReference type="SUPFAM" id="SSF49899">
    <property type="entry name" value="Concanavalin A-like lectins/glucanases"/>
    <property type="match status" value="1"/>
</dbReference>
<dbReference type="OrthoDB" id="10265193at2759"/>
<dbReference type="InterPro" id="IPR013320">
    <property type="entry name" value="ConA-like_dom_sf"/>
</dbReference>
<comment type="caution">
    <text evidence="12">The sequence shown here is derived from an EMBL/GenBank/DDBJ whole genome shotgun (WGS) entry which is preliminary data.</text>
</comment>
<reference evidence="12 14" key="1">
    <citation type="journal article" date="2018" name="Gigascience">
        <title>Genomes of trombidid mites reveal novel predicted allergens and laterally-transferred genes associated with secondary metabolism.</title>
        <authorList>
            <person name="Dong X."/>
            <person name="Chaisiri K."/>
            <person name="Xia D."/>
            <person name="Armstrong S.D."/>
            <person name="Fang Y."/>
            <person name="Donnelly M.J."/>
            <person name="Kadowaki T."/>
            <person name="McGarry J.W."/>
            <person name="Darby A.C."/>
            <person name="Makepeace B.L."/>
        </authorList>
    </citation>
    <scope>NUCLEOTIDE SEQUENCE [LARGE SCALE GENOMIC DNA]</scope>
    <source>
        <strain evidence="12">UoL-WK</strain>
    </source>
</reference>
<keyword evidence="7" id="KW-1015">Disulfide bond</keyword>
<feature type="domain" description="L-type lectin-like" evidence="10">
    <location>
        <begin position="36"/>
        <end position="266"/>
    </location>
</feature>
<evidence type="ECO:0000256" key="3">
    <source>
        <dbReference type="ARBA" id="ARBA00022729"/>
    </source>
</evidence>
<feature type="chain" id="PRO_5033398960" evidence="9">
    <location>
        <begin position="21"/>
        <end position="513"/>
    </location>
</feature>
<dbReference type="EMBL" id="NCKU01002127">
    <property type="protein sequence ID" value="RWS10354.1"/>
    <property type="molecule type" value="Genomic_DNA"/>
</dbReference>
<dbReference type="CDD" id="cd06902">
    <property type="entry name" value="lectin_ERGIC-53_ERGL"/>
    <property type="match status" value="1"/>
</dbReference>
<dbReference type="GO" id="GO:0033116">
    <property type="term" value="C:endoplasmic reticulum-Golgi intermediate compartment membrane"/>
    <property type="evidence" value="ECO:0007669"/>
    <property type="project" value="UniProtKB-SubCell"/>
</dbReference>
<keyword evidence="3 9" id="KW-0732">Signal</keyword>
<sequence>MAYLWRIACLSLVLYYQCFGQMQSAAGGNQFELPFKRFEYKHSFKGPFLAQKDGTVPFWEYRGHTIASEEMVRIVPSLRSQRGSIWNKVRTPFEWWEVQFAFRIGGRGRLGADGLAFWFVDSIPPDDVKPEEESVFGVRNLWNGLGVFFDSYDNGGKAHNPNLIMAMLNDGTKLYDHRNDGVSQKLSSCARDFRNKPFPTRVKIEYYKNTLTVLFNGGIINDENAYEMCMRVENVYLPRNGYFGLSAATGGLADDHDVLHFLTHSLHAPGSQPQKAGIAETEKEKFAKEYEQYKQTFEKQKEDYYKLHPDEARKVREQESLSPDKEYESLGERHLQQIYTIQSDISEILRASNRKLDEIIGRQERTLSMISNMQFGSGAGAPAGACPLQRHEVESIINAQQESVRTLRELRSFAAQQQNIQSQPASQQQANINSLQQQLLTETRDSVNVLRKELGVIAAKLSEPGARAQVACPSPVNCLSSTHFFIFMSLHLLILLGFAIYKSNKETQAKKFY</sequence>
<dbReference type="GO" id="GO:0005537">
    <property type="term" value="F:D-mannose binding"/>
    <property type="evidence" value="ECO:0007669"/>
    <property type="project" value="TreeGrafter"/>
</dbReference>
<dbReference type="GO" id="GO:0006888">
    <property type="term" value="P:endoplasmic reticulum to Golgi vesicle-mediated transport"/>
    <property type="evidence" value="ECO:0007669"/>
    <property type="project" value="TreeGrafter"/>
</dbReference>
<evidence type="ECO:0000259" key="10">
    <source>
        <dbReference type="PROSITE" id="PS51328"/>
    </source>
</evidence>
<keyword evidence="4" id="KW-0430">Lectin</keyword>
<dbReference type="EMBL" id="NCKU01002311">
    <property type="protein sequence ID" value="RWS09864.1"/>
    <property type="molecule type" value="Genomic_DNA"/>
</dbReference>
<dbReference type="PROSITE" id="PS51328">
    <property type="entry name" value="L_LECTIN_LIKE"/>
    <property type="match status" value="1"/>
</dbReference>
<protein>
    <submittedName>
        <fullName evidence="12">Protein ERGIC-53-like protein</fullName>
    </submittedName>
</protein>
<dbReference type="GO" id="GO:0030134">
    <property type="term" value="C:COPII-coated ER to Golgi transport vesicle"/>
    <property type="evidence" value="ECO:0007669"/>
    <property type="project" value="TreeGrafter"/>
</dbReference>
<dbReference type="AlphaFoldDB" id="A0A3S3P1M3"/>
<evidence type="ECO:0000256" key="5">
    <source>
        <dbReference type="ARBA" id="ARBA00022989"/>
    </source>
</evidence>
<evidence type="ECO:0000256" key="7">
    <source>
        <dbReference type="ARBA" id="ARBA00023157"/>
    </source>
</evidence>
<evidence type="ECO:0000313" key="12">
    <source>
        <dbReference type="EMBL" id="RWS10108.1"/>
    </source>
</evidence>
<accession>A0A3S3P1M3</accession>
<keyword evidence="14" id="KW-1185">Reference proteome</keyword>
<dbReference type="InterPro" id="IPR051136">
    <property type="entry name" value="Intracellular_Lectin-GPT"/>
</dbReference>
<evidence type="ECO:0000256" key="1">
    <source>
        <dbReference type="ARBA" id="ARBA00004151"/>
    </source>
</evidence>
<keyword evidence="5 8" id="KW-1133">Transmembrane helix</keyword>
<evidence type="ECO:0000256" key="9">
    <source>
        <dbReference type="SAM" id="SignalP"/>
    </source>
</evidence>
<keyword evidence="6 8" id="KW-0472">Membrane</keyword>
<organism evidence="12 14">
    <name type="scientific">Dinothrombium tinctorium</name>
    <dbReference type="NCBI Taxonomy" id="1965070"/>
    <lineage>
        <taxon>Eukaryota</taxon>
        <taxon>Metazoa</taxon>
        <taxon>Ecdysozoa</taxon>
        <taxon>Arthropoda</taxon>
        <taxon>Chelicerata</taxon>
        <taxon>Arachnida</taxon>
        <taxon>Acari</taxon>
        <taxon>Acariformes</taxon>
        <taxon>Trombidiformes</taxon>
        <taxon>Prostigmata</taxon>
        <taxon>Anystina</taxon>
        <taxon>Parasitengona</taxon>
        <taxon>Trombidioidea</taxon>
        <taxon>Trombidiidae</taxon>
        <taxon>Dinothrombium</taxon>
    </lineage>
</organism>
<name>A0A3S3P1M3_9ACAR</name>
<evidence type="ECO:0000313" key="11">
    <source>
        <dbReference type="EMBL" id="RWS09864.1"/>
    </source>
</evidence>
<comment type="subcellular location">
    <subcellularLocation>
        <location evidence="1">Endoplasmic reticulum-Golgi intermediate compartment membrane</location>
        <topology evidence="1">Single-pass type I membrane protein</topology>
    </subcellularLocation>
</comment>
<dbReference type="EMBL" id="NCKU01002222">
    <property type="protein sequence ID" value="RWS10108.1"/>
    <property type="molecule type" value="Genomic_DNA"/>
</dbReference>
<evidence type="ECO:0000313" key="13">
    <source>
        <dbReference type="EMBL" id="RWS10354.1"/>
    </source>
</evidence>
<evidence type="ECO:0000256" key="6">
    <source>
        <dbReference type="ARBA" id="ARBA00023136"/>
    </source>
</evidence>
<gene>
    <name evidence="13" type="ORF">B4U79_09373</name>
    <name evidence="11" type="ORF">B4U79_12207</name>
    <name evidence="12" type="ORF">B4U79_12436</name>
</gene>
<evidence type="ECO:0000256" key="4">
    <source>
        <dbReference type="ARBA" id="ARBA00022734"/>
    </source>
</evidence>
<dbReference type="PANTHER" id="PTHR12223">
    <property type="entry name" value="VESICULAR MANNOSE-BINDING LECTIN"/>
    <property type="match status" value="1"/>
</dbReference>
<dbReference type="InterPro" id="IPR005052">
    <property type="entry name" value="Lectin_leg"/>
</dbReference>
<evidence type="ECO:0000256" key="2">
    <source>
        <dbReference type="ARBA" id="ARBA00022692"/>
    </source>
</evidence>
<keyword evidence="2 8" id="KW-0812">Transmembrane</keyword>